<evidence type="ECO:0000259" key="5">
    <source>
        <dbReference type="Pfam" id="PF00496"/>
    </source>
</evidence>
<dbReference type="GO" id="GO:0043190">
    <property type="term" value="C:ATP-binding cassette (ABC) transporter complex"/>
    <property type="evidence" value="ECO:0007669"/>
    <property type="project" value="InterPro"/>
</dbReference>
<evidence type="ECO:0000313" key="7">
    <source>
        <dbReference type="Proteomes" id="UP000608662"/>
    </source>
</evidence>
<dbReference type="Pfam" id="PF00496">
    <property type="entry name" value="SBP_bac_5"/>
    <property type="match status" value="1"/>
</dbReference>
<dbReference type="RefSeq" id="WP_170093365.1">
    <property type="nucleotide sequence ID" value="NZ_WOYG01000001.1"/>
</dbReference>
<dbReference type="EMBL" id="WOYG01000001">
    <property type="protein sequence ID" value="NLV09520.1"/>
    <property type="molecule type" value="Genomic_DNA"/>
</dbReference>
<evidence type="ECO:0000256" key="1">
    <source>
        <dbReference type="ARBA" id="ARBA00005695"/>
    </source>
</evidence>
<keyword evidence="3" id="KW-0732">Signal</keyword>
<reference evidence="6" key="1">
    <citation type="submission" date="2019-12" db="EMBL/GenBank/DDBJ databases">
        <title>Whole-genome sequence of Halomicrobium mukohataei pws1.</title>
        <authorList>
            <person name="Verma D.K."/>
            <person name="Gopal K."/>
            <person name="Prasad E.S."/>
        </authorList>
    </citation>
    <scope>NUCLEOTIDE SEQUENCE</scope>
    <source>
        <strain evidence="6">Pws1</strain>
    </source>
</reference>
<dbReference type="InterPro" id="IPR006311">
    <property type="entry name" value="TAT_signal"/>
</dbReference>
<accession>A0A847UDF6</accession>
<dbReference type="GO" id="GO:1904680">
    <property type="term" value="F:peptide transmembrane transporter activity"/>
    <property type="evidence" value="ECO:0007669"/>
    <property type="project" value="TreeGrafter"/>
</dbReference>
<name>A0A847UDF6_9EURY</name>
<keyword evidence="2" id="KW-0813">Transport</keyword>
<comment type="similarity">
    <text evidence="1">Belongs to the bacterial solute-binding protein 5 family.</text>
</comment>
<dbReference type="Gene3D" id="3.40.190.10">
    <property type="entry name" value="Periplasmic binding protein-like II"/>
    <property type="match status" value="1"/>
</dbReference>
<proteinExistence type="inferred from homology"/>
<evidence type="ECO:0000256" key="4">
    <source>
        <dbReference type="SAM" id="MobiDB-lite"/>
    </source>
</evidence>
<feature type="compositionally biased region" description="Acidic residues" evidence="4">
    <location>
        <begin position="36"/>
        <end position="64"/>
    </location>
</feature>
<evidence type="ECO:0000313" key="6">
    <source>
        <dbReference type="EMBL" id="NLV09520.1"/>
    </source>
</evidence>
<evidence type="ECO:0000256" key="2">
    <source>
        <dbReference type="ARBA" id="ARBA00022448"/>
    </source>
</evidence>
<dbReference type="Gene3D" id="3.90.76.10">
    <property type="entry name" value="Dipeptide-binding Protein, Domain 1"/>
    <property type="match status" value="1"/>
</dbReference>
<comment type="caution">
    <text evidence="6">The sequence shown here is derived from an EMBL/GenBank/DDBJ whole genome shotgun (WGS) entry which is preliminary data.</text>
</comment>
<dbReference type="InterPro" id="IPR039424">
    <property type="entry name" value="SBP_5"/>
</dbReference>
<feature type="domain" description="Solute-binding protein family 5" evidence="5">
    <location>
        <begin position="113"/>
        <end position="494"/>
    </location>
</feature>
<organism evidence="6 7">
    <name type="scientific">Halomicrobium mukohataei</name>
    <dbReference type="NCBI Taxonomy" id="57705"/>
    <lineage>
        <taxon>Archaea</taxon>
        <taxon>Methanobacteriati</taxon>
        <taxon>Methanobacteriota</taxon>
        <taxon>Stenosarchaea group</taxon>
        <taxon>Halobacteria</taxon>
        <taxon>Halobacteriales</taxon>
        <taxon>Haloarculaceae</taxon>
        <taxon>Halomicrobium</taxon>
    </lineage>
</organism>
<evidence type="ECO:0000256" key="3">
    <source>
        <dbReference type="ARBA" id="ARBA00022729"/>
    </source>
</evidence>
<dbReference type="GO" id="GO:0042597">
    <property type="term" value="C:periplasmic space"/>
    <property type="evidence" value="ECO:0007669"/>
    <property type="project" value="UniProtKB-ARBA"/>
</dbReference>
<dbReference type="PROSITE" id="PS51257">
    <property type="entry name" value="PROKAR_LIPOPROTEIN"/>
    <property type="match status" value="1"/>
</dbReference>
<dbReference type="OrthoDB" id="233597at2157"/>
<protein>
    <submittedName>
        <fullName evidence="6">ABC transporter substrate-binding protein</fullName>
    </submittedName>
</protein>
<dbReference type="SUPFAM" id="SSF53850">
    <property type="entry name" value="Periplasmic binding protein-like II"/>
    <property type="match status" value="1"/>
</dbReference>
<dbReference type="GO" id="GO:0015833">
    <property type="term" value="P:peptide transport"/>
    <property type="evidence" value="ECO:0007669"/>
    <property type="project" value="TreeGrafter"/>
</dbReference>
<dbReference type="AlphaFoldDB" id="A0A847UDF6"/>
<gene>
    <name evidence="6" type="ORF">GOC74_06220</name>
</gene>
<dbReference type="Proteomes" id="UP000608662">
    <property type="component" value="Unassembled WGS sequence"/>
</dbReference>
<dbReference type="PANTHER" id="PTHR30290:SF9">
    <property type="entry name" value="OLIGOPEPTIDE-BINDING PROTEIN APPA"/>
    <property type="match status" value="1"/>
</dbReference>
<dbReference type="InterPro" id="IPR000914">
    <property type="entry name" value="SBP_5_dom"/>
</dbReference>
<feature type="region of interest" description="Disordered" evidence="4">
    <location>
        <begin position="28"/>
        <end position="64"/>
    </location>
</feature>
<dbReference type="PANTHER" id="PTHR30290">
    <property type="entry name" value="PERIPLASMIC BINDING COMPONENT OF ABC TRANSPORTER"/>
    <property type="match status" value="1"/>
</dbReference>
<sequence length="620" mass="67746">MADKSNDYKDVLSRRRFVALTGAAGAAALAGCDGSEGTDDSTPADEGGDDTSTEDDDMSTEDDSMEVADVRHLSGTNLSPADIQFNPWGQNTAQISNELIFDPFAEFNYATGEYEPAIIEEWEYTGDAFEMVLQEGATWHDGEPVTAQDLATYLRLDRESGSSIWDWGSDVEEIDERTVAITIEGDINPSLIEFSVMENRLATKHSRYGDILSEVQEADGTSALTEFVDDEPIGNGIFQYGEADEQVILTERHADHPNADNVNFKEYAFQYFDGNTAIHQALLSGNIESMFTIYTPGNVVSDLPDAVNEYRTPRNGGVGLIPNHNHDHLGRRAVRQAIAYAMDRTQVAANSDPRTKVAPRVPTALPNAQLENWLGDSMEKFETYGRESSEVEQAASVLKEAGYSRNGDDVWEDEDGNTLSFELIAPGGWSDWVTAMESVADQLNAAGMDVSFSTVPFGELGGSDGRWANGNFDATAEYWTAAFARAAHPYHNLRHQMVDPGATLRPNGYAYPAAVEARNGNEADITVPALDGSGELTVNPVEDVGTLGTTSDSETEAELALELLWVSNQDLPMIPIQEGLNQTFISSKRFDVPAEDAEVAQVQYANTWLPRQGEMTYNGN</sequence>
<dbReference type="Gene3D" id="3.10.105.10">
    <property type="entry name" value="Dipeptide-binding Protein, Domain 3"/>
    <property type="match status" value="1"/>
</dbReference>
<dbReference type="PROSITE" id="PS51318">
    <property type="entry name" value="TAT"/>
    <property type="match status" value="1"/>
</dbReference>